<dbReference type="SUPFAM" id="SSF53850">
    <property type="entry name" value="Periplasmic binding protein-like II"/>
    <property type="match status" value="1"/>
</dbReference>
<dbReference type="GO" id="GO:0015768">
    <property type="term" value="P:maltose transport"/>
    <property type="evidence" value="ECO:0007669"/>
    <property type="project" value="TreeGrafter"/>
</dbReference>
<dbReference type="Gene3D" id="3.40.190.10">
    <property type="entry name" value="Periplasmic binding protein-like II"/>
    <property type="match status" value="2"/>
</dbReference>
<dbReference type="PANTHER" id="PTHR30061:SF50">
    <property type="entry name" value="MALTOSE_MALTODEXTRIN-BINDING PERIPLASMIC PROTEIN"/>
    <property type="match status" value="1"/>
</dbReference>
<comment type="similarity">
    <text evidence="1">Belongs to the bacterial solute-binding protein 1 family.</text>
</comment>
<name>A0A3D9KRH7_9BACL</name>
<protein>
    <submittedName>
        <fullName evidence="4">Carbohydrate ABC transporter substrate-binding protein (CUT1 family)</fullName>
    </submittedName>
</protein>
<evidence type="ECO:0000256" key="3">
    <source>
        <dbReference type="ARBA" id="ARBA00022729"/>
    </source>
</evidence>
<organism evidence="4 5">
    <name type="scientific">Cohnella phaseoli</name>
    <dbReference type="NCBI Taxonomy" id="456490"/>
    <lineage>
        <taxon>Bacteria</taxon>
        <taxon>Bacillati</taxon>
        <taxon>Bacillota</taxon>
        <taxon>Bacilli</taxon>
        <taxon>Bacillales</taxon>
        <taxon>Paenibacillaceae</taxon>
        <taxon>Cohnella</taxon>
    </lineage>
</organism>
<keyword evidence="2" id="KW-0813">Transport</keyword>
<dbReference type="EMBL" id="QRDZ01000001">
    <property type="protein sequence ID" value="RED89281.1"/>
    <property type="molecule type" value="Genomic_DNA"/>
</dbReference>
<comment type="caution">
    <text evidence="4">The sequence shown here is derived from an EMBL/GenBank/DDBJ whole genome shotgun (WGS) entry which is preliminary data.</text>
</comment>
<evidence type="ECO:0000256" key="1">
    <source>
        <dbReference type="ARBA" id="ARBA00008520"/>
    </source>
</evidence>
<keyword evidence="3" id="KW-0732">Signal</keyword>
<keyword evidence="5" id="KW-1185">Reference proteome</keyword>
<evidence type="ECO:0000256" key="2">
    <source>
        <dbReference type="ARBA" id="ARBA00022448"/>
    </source>
</evidence>
<dbReference type="Pfam" id="PF01547">
    <property type="entry name" value="SBP_bac_1"/>
    <property type="match status" value="1"/>
</dbReference>
<reference evidence="4 5" key="1">
    <citation type="submission" date="2018-07" db="EMBL/GenBank/DDBJ databases">
        <title>Genomic Encyclopedia of Type Strains, Phase III (KMG-III): the genomes of soil and plant-associated and newly described type strains.</title>
        <authorList>
            <person name="Whitman W."/>
        </authorList>
    </citation>
    <scope>NUCLEOTIDE SEQUENCE [LARGE SCALE GENOMIC DNA]</scope>
    <source>
        <strain evidence="4 5">CECT 7287</strain>
    </source>
</reference>
<dbReference type="GO" id="GO:1901982">
    <property type="term" value="F:maltose binding"/>
    <property type="evidence" value="ECO:0007669"/>
    <property type="project" value="TreeGrafter"/>
</dbReference>
<evidence type="ECO:0000313" key="4">
    <source>
        <dbReference type="EMBL" id="RED89281.1"/>
    </source>
</evidence>
<dbReference type="AlphaFoldDB" id="A0A3D9KRH7"/>
<dbReference type="Proteomes" id="UP000256977">
    <property type="component" value="Unassembled WGS sequence"/>
</dbReference>
<dbReference type="InterPro" id="IPR006059">
    <property type="entry name" value="SBP"/>
</dbReference>
<dbReference type="GO" id="GO:0042956">
    <property type="term" value="P:maltodextrin transmembrane transport"/>
    <property type="evidence" value="ECO:0007669"/>
    <property type="project" value="TreeGrafter"/>
</dbReference>
<accession>A0A3D9KRH7</accession>
<dbReference type="PANTHER" id="PTHR30061">
    <property type="entry name" value="MALTOSE-BINDING PERIPLASMIC PROTEIN"/>
    <property type="match status" value="1"/>
</dbReference>
<sequence length="416" mass="46954">MATIGLSLLLAIGLIVRYAGMGDTAPAASNIEKKSLIKFVAAEYSTATKPYFENLVNEFESEYPHIDIELQVINWDIIDSVYKTMISRDQPPDLMLSNLYAHFAQDGKLNRMDELLSSELSAKLYPFLAYPHKVGGVQYSIPYVSTVRELYYNKDLFDEAGLSEPPATWSELEQAARRIKTKLQIEGFGVDLSDNEIWAYLTYFFIGAGGGWMKDGKWAINSEANVEGLEFLKRLYEEGLTDADPTVTTRDEKQRILGNGKLGMMISGNYFESVVPYEYKGLKWGKGPIPVRDGVEPFVFGVQDVLISFKTDHTDREALSLFLDFLYEDDRYEELILREGFLPVTRTVGDNLSLNNPTMTKNLDALKRAMFYPIHDPAWSTVQDATRNMGPAVLSGPMSPRQVLDRLQEIALSRKP</sequence>
<dbReference type="GO" id="GO:0055052">
    <property type="term" value="C:ATP-binding cassette (ABC) transporter complex, substrate-binding subunit-containing"/>
    <property type="evidence" value="ECO:0007669"/>
    <property type="project" value="TreeGrafter"/>
</dbReference>
<evidence type="ECO:0000313" key="5">
    <source>
        <dbReference type="Proteomes" id="UP000256977"/>
    </source>
</evidence>
<gene>
    <name evidence="4" type="ORF">DFP98_101256</name>
</gene>
<proteinExistence type="inferred from homology"/>